<dbReference type="RefSeq" id="XP_033443176.1">
    <property type="nucleotide sequence ID" value="XM_033594384.1"/>
</dbReference>
<reference evidence="1" key="1">
    <citation type="journal article" date="2020" name="Stud. Mycol.">
        <title>101 Dothideomycetes genomes: a test case for predicting lifestyles and emergence of pathogens.</title>
        <authorList>
            <person name="Haridas S."/>
            <person name="Albert R."/>
            <person name="Binder M."/>
            <person name="Bloem J."/>
            <person name="Labutti K."/>
            <person name="Salamov A."/>
            <person name="Andreopoulos B."/>
            <person name="Baker S."/>
            <person name="Barry K."/>
            <person name="Bills G."/>
            <person name="Bluhm B."/>
            <person name="Cannon C."/>
            <person name="Castanera R."/>
            <person name="Culley D."/>
            <person name="Daum C."/>
            <person name="Ezra D."/>
            <person name="Gonzalez J."/>
            <person name="Henrissat B."/>
            <person name="Kuo A."/>
            <person name="Liang C."/>
            <person name="Lipzen A."/>
            <person name="Lutzoni F."/>
            <person name="Magnuson J."/>
            <person name="Mondo S."/>
            <person name="Nolan M."/>
            <person name="Ohm R."/>
            <person name="Pangilinan J."/>
            <person name="Park H.-J."/>
            <person name="Ramirez L."/>
            <person name="Alfaro M."/>
            <person name="Sun H."/>
            <person name="Tritt A."/>
            <person name="Yoshinaga Y."/>
            <person name="Zwiers L.-H."/>
            <person name="Turgeon B."/>
            <person name="Goodwin S."/>
            <person name="Spatafora J."/>
            <person name="Crous P."/>
            <person name="Grigoriev I."/>
        </authorList>
    </citation>
    <scope>NUCLEOTIDE SEQUENCE</scope>
    <source>
        <strain evidence="1">CBS 183.55</strain>
    </source>
</reference>
<sequence length="77" mass="8413">MGRSVHAPLFSAVLSSLAASADLRRRLLSFVEIRIGSSHALDPAALPVAQFTTPCHKKFLCVCSMRALSRRQCFCAH</sequence>
<accession>A0A6A5R5M8</accession>
<evidence type="ECO:0000313" key="1">
    <source>
        <dbReference type="EMBL" id="KAF1922923.1"/>
    </source>
</evidence>
<name>A0A6A5R5M8_9PLEO</name>
<dbReference type="AlphaFoldDB" id="A0A6A5R5M8"/>
<keyword evidence="2" id="KW-1185">Reference proteome</keyword>
<proteinExistence type="predicted"/>
<organism evidence="1 2">
    <name type="scientific">Didymella exigua CBS 183.55</name>
    <dbReference type="NCBI Taxonomy" id="1150837"/>
    <lineage>
        <taxon>Eukaryota</taxon>
        <taxon>Fungi</taxon>
        <taxon>Dikarya</taxon>
        <taxon>Ascomycota</taxon>
        <taxon>Pezizomycotina</taxon>
        <taxon>Dothideomycetes</taxon>
        <taxon>Pleosporomycetidae</taxon>
        <taxon>Pleosporales</taxon>
        <taxon>Pleosporineae</taxon>
        <taxon>Didymellaceae</taxon>
        <taxon>Didymella</taxon>
    </lineage>
</organism>
<dbReference type="Proteomes" id="UP000800082">
    <property type="component" value="Unassembled WGS sequence"/>
</dbReference>
<protein>
    <submittedName>
        <fullName evidence="1">Uncharacterized protein</fullName>
    </submittedName>
</protein>
<evidence type="ECO:0000313" key="2">
    <source>
        <dbReference type="Proteomes" id="UP000800082"/>
    </source>
</evidence>
<dbReference type="GeneID" id="54352052"/>
<gene>
    <name evidence="1" type="ORF">M421DRAFT_426416</name>
</gene>
<dbReference type="EMBL" id="ML979013">
    <property type="protein sequence ID" value="KAF1922923.1"/>
    <property type="molecule type" value="Genomic_DNA"/>
</dbReference>